<dbReference type="GO" id="GO:0006952">
    <property type="term" value="P:defense response"/>
    <property type="evidence" value="ECO:0007669"/>
    <property type="project" value="UniProtKB-KW"/>
</dbReference>
<reference evidence="8" key="1">
    <citation type="submission" date="2024-07" db="EMBL/GenBank/DDBJ databases">
        <title>Two chromosome-level genome assemblies of Korean endemic species Abeliophyllum distichum and Forsythia ovata (Oleaceae).</title>
        <authorList>
            <person name="Jang H."/>
        </authorList>
    </citation>
    <scope>NUCLEOTIDE SEQUENCE [LARGE SCALE GENOMIC DNA]</scope>
</reference>
<feature type="domain" description="Glycoside hydrolase family 19 catalytic" evidence="6">
    <location>
        <begin position="54"/>
        <end position="102"/>
    </location>
</feature>
<dbReference type="AlphaFoldDB" id="A0ABD1RBB4"/>
<comment type="function">
    <text evidence="1">Defense against chitin-containing fungal pathogens.</text>
</comment>
<keyword evidence="4" id="KW-0146">Chitin degradation</keyword>
<organism evidence="7 8">
    <name type="scientific">Abeliophyllum distichum</name>
    <dbReference type="NCBI Taxonomy" id="126358"/>
    <lineage>
        <taxon>Eukaryota</taxon>
        <taxon>Viridiplantae</taxon>
        <taxon>Streptophyta</taxon>
        <taxon>Embryophyta</taxon>
        <taxon>Tracheophyta</taxon>
        <taxon>Spermatophyta</taxon>
        <taxon>Magnoliopsida</taxon>
        <taxon>eudicotyledons</taxon>
        <taxon>Gunneridae</taxon>
        <taxon>Pentapetalae</taxon>
        <taxon>asterids</taxon>
        <taxon>lamiids</taxon>
        <taxon>Lamiales</taxon>
        <taxon>Oleaceae</taxon>
        <taxon>Forsythieae</taxon>
        <taxon>Abeliophyllum</taxon>
    </lineage>
</organism>
<dbReference type="InterPro" id="IPR023346">
    <property type="entry name" value="Lysozyme-like_dom_sf"/>
</dbReference>
<gene>
    <name evidence="7" type="ORF">Adt_30110</name>
</gene>
<dbReference type="SUPFAM" id="SSF53955">
    <property type="entry name" value="Lysozyme-like"/>
    <property type="match status" value="1"/>
</dbReference>
<keyword evidence="4" id="KW-0119">Carbohydrate metabolism</keyword>
<evidence type="ECO:0000313" key="8">
    <source>
        <dbReference type="Proteomes" id="UP001604336"/>
    </source>
</evidence>
<evidence type="ECO:0000313" key="7">
    <source>
        <dbReference type="EMBL" id="KAL2485354.1"/>
    </source>
</evidence>
<dbReference type="GO" id="GO:0008061">
    <property type="term" value="F:chitin binding"/>
    <property type="evidence" value="ECO:0007669"/>
    <property type="project" value="UniProtKB-KW"/>
</dbReference>
<evidence type="ECO:0000256" key="1">
    <source>
        <dbReference type="ARBA" id="ARBA00003102"/>
    </source>
</evidence>
<dbReference type="EMBL" id="JBFOLK010000009">
    <property type="protein sequence ID" value="KAL2485354.1"/>
    <property type="molecule type" value="Genomic_DNA"/>
</dbReference>
<sequence length="109" mass="12115">MGAPDGPYSRGYCFKQEKVIHRIIVSQTNSGHALLSPRAMMQSVGDGHPQPWTRLPVGFVTNIINGGIECGKGSNPQVVDRIVFYRRYCDLLGVGYDPNLDCYNQRPFA</sequence>
<proteinExistence type="predicted"/>
<dbReference type="Gene3D" id="1.10.530.10">
    <property type="match status" value="1"/>
</dbReference>
<evidence type="ECO:0000256" key="2">
    <source>
        <dbReference type="ARBA" id="ARBA00022669"/>
    </source>
</evidence>
<evidence type="ECO:0000256" key="5">
    <source>
        <dbReference type="ARBA" id="ARBA00023157"/>
    </source>
</evidence>
<evidence type="ECO:0000256" key="3">
    <source>
        <dbReference type="ARBA" id="ARBA00022821"/>
    </source>
</evidence>
<dbReference type="GO" id="GO:0006032">
    <property type="term" value="P:chitin catabolic process"/>
    <property type="evidence" value="ECO:0007669"/>
    <property type="project" value="UniProtKB-KW"/>
</dbReference>
<name>A0ABD1RBB4_9LAMI</name>
<dbReference type="InterPro" id="IPR000726">
    <property type="entry name" value="Glyco_hydro_19_cat"/>
</dbReference>
<keyword evidence="4" id="KW-0624">Polysaccharide degradation</keyword>
<accession>A0ABD1RBB4</accession>
<keyword evidence="3" id="KW-0611">Plant defense</keyword>
<protein>
    <submittedName>
        <fullName evidence="7">Basic endochitinase B</fullName>
    </submittedName>
</protein>
<keyword evidence="2" id="KW-0147">Chitin-binding</keyword>
<evidence type="ECO:0000259" key="6">
    <source>
        <dbReference type="Pfam" id="PF00182"/>
    </source>
</evidence>
<keyword evidence="5" id="KW-1015">Disulfide bond</keyword>
<dbReference type="PANTHER" id="PTHR22595">
    <property type="entry name" value="CHITINASE-RELATED"/>
    <property type="match status" value="1"/>
</dbReference>
<dbReference type="Proteomes" id="UP001604336">
    <property type="component" value="Unassembled WGS sequence"/>
</dbReference>
<dbReference type="PANTHER" id="PTHR22595:SF79">
    <property type="entry name" value="CHITINASE 12"/>
    <property type="match status" value="1"/>
</dbReference>
<dbReference type="Pfam" id="PF00182">
    <property type="entry name" value="Glyco_hydro_19"/>
    <property type="match status" value="1"/>
</dbReference>
<evidence type="ECO:0000256" key="4">
    <source>
        <dbReference type="ARBA" id="ARBA00023024"/>
    </source>
</evidence>
<comment type="caution">
    <text evidence="7">The sequence shown here is derived from an EMBL/GenBank/DDBJ whole genome shotgun (WGS) entry which is preliminary data.</text>
</comment>
<keyword evidence="8" id="KW-1185">Reference proteome</keyword>